<name>A0A6M3X9A3_9ZZZZ</name>
<dbReference type="EMBL" id="MT143959">
    <property type="protein sequence ID" value="QJH93245.1"/>
    <property type="molecule type" value="Genomic_DNA"/>
</dbReference>
<reference evidence="1" key="1">
    <citation type="submission" date="2020-03" db="EMBL/GenBank/DDBJ databases">
        <title>The deep terrestrial virosphere.</title>
        <authorList>
            <person name="Holmfeldt K."/>
            <person name="Nilsson E."/>
            <person name="Simone D."/>
            <person name="Lopez-Fernandez M."/>
            <person name="Wu X."/>
            <person name="de Brujin I."/>
            <person name="Lundin D."/>
            <person name="Andersson A."/>
            <person name="Bertilsson S."/>
            <person name="Dopson M."/>
        </authorList>
    </citation>
    <scope>NUCLEOTIDE SEQUENCE</scope>
    <source>
        <strain evidence="1">MM171B03589</strain>
    </source>
</reference>
<proteinExistence type="predicted"/>
<dbReference type="AlphaFoldDB" id="A0A6M3X9A3"/>
<sequence length="100" mass="12249">MTEGVIDESDLRLEQMRLIRIQIEFWETRSDKQKEISELDTRFARQRLKNAELEFEISKVIHEIHNQIHAERQRKPEEIESSNQFEVYKNFIHRISEKHD</sequence>
<accession>A0A6M3X9A3</accession>
<gene>
    <name evidence="1" type="ORF">MM171B03589_0008</name>
</gene>
<evidence type="ECO:0000313" key="1">
    <source>
        <dbReference type="EMBL" id="QJH93245.1"/>
    </source>
</evidence>
<protein>
    <submittedName>
        <fullName evidence="1">Uncharacterized protein</fullName>
    </submittedName>
</protein>
<organism evidence="1">
    <name type="scientific">viral metagenome</name>
    <dbReference type="NCBI Taxonomy" id="1070528"/>
    <lineage>
        <taxon>unclassified sequences</taxon>
        <taxon>metagenomes</taxon>
        <taxon>organismal metagenomes</taxon>
    </lineage>
</organism>